<dbReference type="Proteomes" id="UP000298787">
    <property type="component" value="Chromosome 15"/>
</dbReference>
<feature type="region of interest" description="Disordered" evidence="1">
    <location>
        <begin position="1"/>
        <end position="85"/>
    </location>
</feature>
<feature type="compositionally biased region" description="Polar residues" evidence="1">
    <location>
        <begin position="11"/>
        <end position="22"/>
    </location>
</feature>
<proteinExistence type="predicted"/>
<gene>
    <name evidence="2" type="ORF">D9C73_017762</name>
</gene>
<feature type="compositionally biased region" description="Basic residues" evidence="1">
    <location>
        <begin position="65"/>
        <end position="78"/>
    </location>
</feature>
<name>A0A4U5V7G9_COLLU</name>
<keyword evidence="3" id="KW-1185">Reference proteome</keyword>
<organism evidence="2 3">
    <name type="scientific">Collichthys lucidus</name>
    <name type="common">Big head croaker</name>
    <name type="synonym">Sciaena lucida</name>
    <dbReference type="NCBI Taxonomy" id="240159"/>
    <lineage>
        <taxon>Eukaryota</taxon>
        <taxon>Metazoa</taxon>
        <taxon>Chordata</taxon>
        <taxon>Craniata</taxon>
        <taxon>Vertebrata</taxon>
        <taxon>Euteleostomi</taxon>
        <taxon>Actinopterygii</taxon>
        <taxon>Neopterygii</taxon>
        <taxon>Teleostei</taxon>
        <taxon>Neoteleostei</taxon>
        <taxon>Acanthomorphata</taxon>
        <taxon>Eupercaria</taxon>
        <taxon>Sciaenidae</taxon>
        <taxon>Collichthys</taxon>
    </lineage>
</organism>
<reference evidence="2 3" key="1">
    <citation type="submission" date="2019-01" db="EMBL/GenBank/DDBJ databases">
        <title>Genome Assembly of Collichthys lucidus.</title>
        <authorList>
            <person name="Cai M."/>
            <person name="Xiao S."/>
        </authorList>
    </citation>
    <scope>NUCLEOTIDE SEQUENCE [LARGE SCALE GENOMIC DNA]</scope>
    <source>
        <strain evidence="2">JT15FE1705JMU</strain>
        <tissue evidence="2">Muscle</tissue>
    </source>
</reference>
<dbReference type="STRING" id="240159.A0A4U5V7G9"/>
<evidence type="ECO:0000313" key="3">
    <source>
        <dbReference type="Proteomes" id="UP000298787"/>
    </source>
</evidence>
<sequence>MQSKRIAKKNMTLNPQECTENQAGPLHKKKPARVSNGLSLEPCKNNHHHQQPSDQENNPRLAHTQGKRKKKHQNKKHSMVGPVNRRALVSGLWIPEASHRVDSHFTCPDGIALP</sequence>
<accession>A0A4U5V7G9</accession>
<protein>
    <submittedName>
        <fullName evidence="2">Uncharacterized protein</fullName>
    </submittedName>
</protein>
<evidence type="ECO:0000313" key="2">
    <source>
        <dbReference type="EMBL" id="TKS83649.1"/>
    </source>
</evidence>
<evidence type="ECO:0000256" key="1">
    <source>
        <dbReference type="SAM" id="MobiDB-lite"/>
    </source>
</evidence>
<dbReference type="AlphaFoldDB" id="A0A4U5V7G9"/>
<dbReference type="EMBL" id="CM014092">
    <property type="protein sequence ID" value="TKS83649.1"/>
    <property type="molecule type" value="Genomic_DNA"/>
</dbReference>